<evidence type="ECO:0000256" key="5">
    <source>
        <dbReference type="ARBA" id="ARBA00023163"/>
    </source>
</evidence>
<dbReference type="GO" id="GO:0016592">
    <property type="term" value="C:mediator complex"/>
    <property type="evidence" value="ECO:0007669"/>
    <property type="project" value="InterPro"/>
</dbReference>
<keyword evidence="10" id="KW-1185">Reference proteome</keyword>
<evidence type="ECO:0000313" key="10">
    <source>
        <dbReference type="Proteomes" id="UP001186944"/>
    </source>
</evidence>
<dbReference type="GO" id="GO:0000978">
    <property type="term" value="F:RNA polymerase II cis-regulatory region sequence-specific DNA binding"/>
    <property type="evidence" value="ECO:0007669"/>
    <property type="project" value="TreeGrafter"/>
</dbReference>
<feature type="region of interest" description="Disordered" evidence="8">
    <location>
        <begin position="175"/>
        <end position="229"/>
    </location>
</feature>
<name>A0AA88XTG7_PINIB</name>
<dbReference type="AlphaFoldDB" id="A0AA88XTG7"/>
<feature type="compositionally biased region" description="Polar residues" evidence="8">
    <location>
        <begin position="214"/>
        <end position="229"/>
    </location>
</feature>
<proteinExistence type="inferred from homology"/>
<evidence type="ECO:0000313" key="9">
    <source>
        <dbReference type="EMBL" id="KAK3091458.1"/>
    </source>
</evidence>
<evidence type="ECO:0000256" key="4">
    <source>
        <dbReference type="ARBA" id="ARBA00023159"/>
    </source>
</evidence>
<comment type="subunit">
    <text evidence="7">Component of the Mediator complex.</text>
</comment>
<comment type="caution">
    <text evidence="9">The sequence shown here is derived from an EMBL/GenBank/DDBJ whole genome shotgun (WGS) entry which is preliminary data.</text>
</comment>
<accession>A0AA88XTG7</accession>
<evidence type="ECO:0000256" key="1">
    <source>
        <dbReference type="ARBA" id="ARBA00004123"/>
    </source>
</evidence>
<dbReference type="PANTHER" id="PTHR13074">
    <property type="entry name" value="MEDIATOR OF RNA POLYMERASE II TRANSCRIPTION SUBUNIT 8"/>
    <property type="match status" value="1"/>
</dbReference>
<dbReference type="Proteomes" id="UP001186944">
    <property type="component" value="Unassembled WGS sequence"/>
</dbReference>
<evidence type="ECO:0000256" key="3">
    <source>
        <dbReference type="ARBA" id="ARBA00023015"/>
    </source>
</evidence>
<evidence type="ECO:0000256" key="2">
    <source>
        <dbReference type="ARBA" id="ARBA00005716"/>
    </source>
</evidence>
<sequence>MIQRVQEIKNSIGAFLFKLENEYHTIQWPNVLDNFALLSGQLNTLGKLLKSEKVPAFQNCVLLPLLLSQDRDAELEKLTEGRVFAFNHAVVPDYLRTKPEPEVEERIQAVCNKATGMNAEMAQKQINAMNKLTSNILDIINSHRESMDSDASQKTSMSQTFSQTDTSNLIAATLTGKGLKTNRRPDIGQQPGTMPNQPQVQQKTQAAMGKAPSSIKTNIKSSSHPYQRN</sequence>
<keyword evidence="4 7" id="KW-0010">Activator</keyword>
<dbReference type="PANTHER" id="PTHR13074:SF9">
    <property type="entry name" value="MEDIATOR OF RNA POLYMERASE II TRANSCRIPTION SUBUNIT 8"/>
    <property type="match status" value="1"/>
</dbReference>
<dbReference type="GO" id="GO:0070847">
    <property type="term" value="C:core mediator complex"/>
    <property type="evidence" value="ECO:0007669"/>
    <property type="project" value="TreeGrafter"/>
</dbReference>
<feature type="compositionally biased region" description="Polar residues" evidence="8">
    <location>
        <begin position="190"/>
        <end position="205"/>
    </location>
</feature>
<protein>
    <recommendedName>
        <fullName evidence="7">Mediator of RNA polymerase II transcription subunit 8</fullName>
    </recommendedName>
    <alternativeName>
        <fullName evidence="7">Mediator complex subunit 8</fullName>
    </alternativeName>
</protein>
<organism evidence="9 10">
    <name type="scientific">Pinctada imbricata</name>
    <name type="common">Atlantic pearl-oyster</name>
    <name type="synonym">Pinctada martensii</name>
    <dbReference type="NCBI Taxonomy" id="66713"/>
    <lineage>
        <taxon>Eukaryota</taxon>
        <taxon>Metazoa</taxon>
        <taxon>Spiralia</taxon>
        <taxon>Lophotrochozoa</taxon>
        <taxon>Mollusca</taxon>
        <taxon>Bivalvia</taxon>
        <taxon>Autobranchia</taxon>
        <taxon>Pteriomorphia</taxon>
        <taxon>Pterioida</taxon>
        <taxon>Pterioidea</taxon>
        <taxon>Pteriidae</taxon>
        <taxon>Pinctada</taxon>
    </lineage>
</organism>
<evidence type="ECO:0000256" key="7">
    <source>
        <dbReference type="RuleBase" id="RU364144"/>
    </source>
</evidence>
<dbReference type="InterPro" id="IPR019364">
    <property type="entry name" value="Mediatior_Med8_fun/met"/>
</dbReference>
<dbReference type="EMBL" id="VSWD01000010">
    <property type="protein sequence ID" value="KAK3091458.1"/>
    <property type="molecule type" value="Genomic_DNA"/>
</dbReference>
<keyword evidence="3 7" id="KW-0805">Transcription regulation</keyword>
<dbReference type="Pfam" id="PF10232">
    <property type="entry name" value="Med8"/>
    <property type="match status" value="1"/>
</dbReference>
<keyword evidence="5 7" id="KW-0804">Transcription</keyword>
<comment type="similarity">
    <text evidence="2 7">Belongs to the Mediator complex subunit 8 family.</text>
</comment>
<evidence type="ECO:0000256" key="6">
    <source>
        <dbReference type="ARBA" id="ARBA00023242"/>
    </source>
</evidence>
<comment type="subcellular location">
    <subcellularLocation>
        <location evidence="1 7">Nucleus</location>
    </subcellularLocation>
</comment>
<evidence type="ECO:0000256" key="8">
    <source>
        <dbReference type="SAM" id="MobiDB-lite"/>
    </source>
</evidence>
<gene>
    <name evidence="7" type="primary">MED8</name>
    <name evidence="9" type="ORF">FSP39_019967</name>
</gene>
<keyword evidence="6 7" id="KW-0539">Nucleus</keyword>
<dbReference type="GO" id="GO:0006357">
    <property type="term" value="P:regulation of transcription by RNA polymerase II"/>
    <property type="evidence" value="ECO:0007669"/>
    <property type="project" value="InterPro"/>
</dbReference>
<reference evidence="9" key="1">
    <citation type="submission" date="2019-08" db="EMBL/GenBank/DDBJ databases">
        <title>The improved chromosome-level genome for the pearl oyster Pinctada fucata martensii using PacBio sequencing and Hi-C.</title>
        <authorList>
            <person name="Zheng Z."/>
        </authorList>
    </citation>
    <scope>NUCLEOTIDE SEQUENCE</scope>
    <source>
        <strain evidence="9">ZZ-2019</strain>
        <tissue evidence="9">Adductor muscle</tissue>
    </source>
</reference>
<dbReference type="GO" id="GO:0003712">
    <property type="term" value="F:transcription coregulator activity"/>
    <property type="evidence" value="ECO:0007669"/>
    <property type="project" value="InterPro"/>
</dbReference>
<comment type="function">
    <text evidence="7">Component of the Mediator complex, a coactivator involved in the regulated transcription of nearly all RNA polymerase II-dependent genes. Mediator functions as a bridge to convey information from gene-specific regulatory proteins to the basal RNA polymerase II transcription machinery. Mediator is recruited to promoters by direct interactions with regulatory proteins and serves as a scaffold for the assembly of a functional preinitiation complex with RNA polymerase II and the general transcription factors.</text>
</comment>